<dbReference type="FunFam" id="3.40.50.1100:FF:000008">
    <property type="entry name" value="L-threonine dehydratase"/>
    <property type="match status" value="1"/>
</dbReference>
<dbReference type="AlphaFoldDB" id="A0AAD5UB94"/>
<name>A0AAD5UB94_9FUNG</name>
<protein>
    <recommendedName>
        <fullName evidence="11">Threonine dehydratase</fullName>
        <ecNumber evidence="11">4.3.1.19</ecNumber>
    </recommendedName>
    <alternativeName>
        <fullName evidence="11">Threonine deaminase</fullName>
    </alternativeName>
</protein>
<evidence type="ECO:0000256" key="2">
    <source>
        <dbReference type="ARBA" id="ARBA00001933"/>
    </source>
</evidence>
<evidence type="ECO:0000256" key="1">
    <source>
        <dbReference type="ARBA" id="ARBA00001274"/>
    </source>
</evidence>
<dbReference type="Gene3D" id="3.40.1020.10">
    <property type="entry name" value="Biosynthetic Threonine Deaminase, Domain 3"/>
    <property type="match status" value="2"/>
</dbReference>
<keyword evidence="7" id="KW-0677">Repeat</keyword>
<comment type="catalytic activity">
    <reaction evidence="1 11">
        <text>L-threonine = 2-oxobutanoate + NH4(+)</text>
        <dbReference type="Rhea" id="RHEA:22108"/>
        <dbReference type="ChEBI" id="CHEBI:16763"/>
        <dbReference type="ChEBI" id="CHEBI:28938"/>
        <dbReference type="ChEBI" id="CHEBI:57926"/>
        <dbReference type="EC" id="4.3.1.19"/>
    </reaction>
</comment>
<dbReference type="SUPFAM" id="SSF53686">
    <property type="entry name" value="Tryptophan synthase beta subunit-like PLP-dependent enzymes"/>
    <property type="match status" value="1"/>
</dbReference>
<evidence type="ECO:0000256" key="7">
    <source>
        <dbReference type="ARBA" id="ARBA00022737"/>
    </source>
</evidence>
<dbReference type="InterPro" id="IPR038110">
    <property type="entry name" value="TD_ACT-like_sf"/>
</dbReference>
<keyword evidence="8 11" id="KW-0663">Pyridoxal phosphate</keyword>
<comment type="cofactor">
    <cofactor evidence="2 11">
        <name>pyridoxal 5'-phosphate</name>
        <dbReference type="ChEBI" id="CHEBI:597326"/>
    </cofactor>
</comment>
<keyword evidence="16" id="KW-1185">Reference proteome</keyword>
<dbReference type="EC" id="4.3.1.19" evidence="11"/>
<keyword evidence="5 11" id="KW-0028">Amino-acid biosynthesis</keyword>
<evidence type="ECO:0000259" key="13">
    <source>
        <dbReference type="Pfam" id="PF00291"/>
    </source>
</evidence>
<dbReference type="PANTHER" id="PTHR48078">
    <property type="entry name" value="THREONINE DEHYDRATASE, MITOCHONDRIAL-RELATED"/>
    <property type="match status" value="1"/>
</dbReference>
<evidence type="ECO:0000256" key="9">
    <source>
        <dbReference type="ARBA" id="ARBA00023239"/>
    </source>
</evidence>
<comment type="similarity">
    <text evidence="4 11">Belongs to the serine/threonine dehydratase family.</text>
</comment>
<dbReference type="GO" id="GO:0003941">
    <property type="term" value="F:L-serine ammonia-lyase activity"/>
    <property type="evidence" value="ECO:0007669"/>
    <property type="project" value="TreeGrafter"/>
</dbReference>
<evidence type="ECO:0000256" key="11">
    <source>
        <dbReference type="RuleBase" id="RU362012"/>
    </source>
</evidence>
<keyword evidence="9 11" id="KW-0456">Lyase</keyword>
<dbReference type="GO" id="GO:0006567">
    <property type="term" value="P:L-threonine catabolic process"/>
    <property type="evidence" value="ECO:0007669"/>
    <property type="project" value="TreeGrafter"/>
</dbReference>
<dbReference type="InterPro" id="IPR045865">
    <property type="entry name" value="ACT-like_dom_sf"/>
</dbReference>
<proteinExistence type="inferred from homology"/>
<evidence type="ECO:0000256" key="4">
    <source>
        <dbReference type="ARBA" id="ARBA00010869"/>
    </source>
</evidence>
<gene>
    <name evidence="15" type="ORF">HK099_002175</name>
</gene>
<keyword evidence="12" id="KW-1133">Transmembrane helix</keyword>
<evidence type="ECO:0000256" key="10">
    <source>
        <dbReference type="ARBA" id="ARBA00023304"/>
    </source>
</evidence>
<evidence type="ECO:0000259" key="14">
    <source>
        <dbReference type="Pfam" id="PF00585"/>
    </source>
</evidence>
<evidence type="ECO:0000313" key="15">
    <source>
        <dbReference type="EMBL" id="KAJ3227424.1"/>
    </source>
</evidence>
<dbReference type="CDD" id="cd01562">
    <property type="entry name" value="Thr-dehyd"/>
    <property type="match status" value="1"/>
</dbReference>
<evidence type="ECO:0000256" key="5">
    <source>
        <dbReference type="ARBA" id="ARBA00022605"/>
    </source>
</evidence>
<dbReference type="GO" id="GO:0004794">
    <property type="term" value="F:threonine deaminase activity"/>
    <property type="evidence" value="ECO:0007669"/>
    <property type="project" value="UniProtKB-UniRule"/>
</dbReference>
<dbReference type="GO" id="GO:0006565">
    <property type="term" value="P:L-serine catabolic process"/>
    <property type="evidence" value="ECO:0007669"/>
    <property type="project" value="TreeGrafter"/>
</dbReference>
<dbReference type="InterPro" id="IPR001721">
    <property type="entry name" value="TD_ACT-like"/>
</dbReference>
<feature type="domain" description="Tryptophan synthase beta chain-like PALP" evidence="13">
    <location>
        <begin position="60"/>
        <end position="332"/>
    </location>
</feature>
<evidence type="ECO:0000256" key="12">
    <source>
        <dbReference type="SAM" id="Phobius"/>
    </source>
</evidence>
<dbReference type="PANTHER" id="PTHR48078:SF11">
    <property type="entry name" value="THREONINE DEHYDRATASE, MITOCHONDRIAL"/>
    <property type="match status" value="1"/>
</dbReference>
<dbReference type="EMBL" id="JADGJW010000017">
    <property type="protein sequence ID" value="KAJ3227424.1"/>
    <property type="molecule type" value="Genomic_DNA"/>
</dbReference>
<dbReference type="Proteomes" id="UP001211065">
    <property type="component" value="Unassembled WGS sequence"/>
</dbReference>
<keyword evidence="12" id="KW-0472">Membrane</keyword>
<dbReference type="InterPro" id="IPR036052">
    <property type="entry name" value="TrpB-like_PALP_sf"/>
</dbReference>
<dbReference type="Gene3D" id="3.40.50.1100">
    <property type="match status" value="2"/>
</dbReference>
<evidence type="ECO:0000256" key="8">
    <source>
        <dbReference type="ARBA" id="ARBA00022898"/>
    </source>
</evidence>
<dbReference type="NCBIfam" id="TIGR01124">
    <property type="entry name" value="ilvA_2Cterm"/>
    <property type="match status" value="1"/>
</dbReference>
<evidence type="ECO:0000256" key="6">
    <source>
        <dbReference type="ARBA" id="ARBA00022624"/>
    </source>
</evidence>
<comment type="pathway">
    <text evidence="3 11">Amino-acid biosynthesis; L-isoleucine biosynthesis; 2-oxobutanoate from L-threonine: step 1/1.</text>
</comment>
<feature type="transmembrane region" description="Helical" evidence="12">
    <location>
        <begin position="204"/>
        <end position="223"/>
    </location>
</feature>
<organism evidence="15 16">
    <name type="scientific">Clydaea vesicula</name>
    <dbReference type="NCBI Taxonomy" id="447962"/>
    <lineage>
        <taxon>Eukaryota</taxon>
        <taxon>Fungi</taxon>
        <taxon>Fungi incertae sedis</taxon>
        <taxon>Chytridiomycota</taxon>
        <taxon>Chytridiomycota incertae sedis</taxon>
        <taxon>Chytridiomycetes</taxon>
        <taxon>Lobulomycetales</taxon>
        <taxon>Lobulomycetaceae</taxon>
        <taxon>Clydaea</taxon>
    </lineage>
</organism>
<dbReference type="InterPro" id="IPR050147">
    <property type="entry name" value="Ser/Thr_Dehydratase"/>
</dbReference>
<evidence type="ECO:0000256" key="3">
    <source>
        <dbReference type="ARBA" id="ARBA00004810"/>
    </source>
</evidence>
<comment type="caution">
    <text evidence="15">The sequence shown here is derived from an EMBL/GenBank/DDBJ whole genome shotgun (WGS) entry which is preliminary data.</text>
</comment>
<dbReference type="SUPFAM" id="SSF55021">
    <property type="entry name" value="ACT-like"/>
    <property type="match status" value="2"/>
</dbReference>
<dbReference type="InterPro" id="IPR001926">
    <property type="entry name" value="TrpB-like_PALP"/>
</dbReference>
<accession>A0AAD5UB94</accession>
<feature type="domain" description="ACT-like" evidence="14">
    <location>
        <begin position="361"/>
        <end position="454"/>
    </location>
</feature>
<dbReference type="Pfam" id="PF00291">
    <property type="entry name" value="PALP"/>
    <property type="match status" value="1"/>
</dbReference>
<reference evidence="15" key="1">
    <citation type="submission" date="2020-05" db="EMBL/GenBank/DDBJ databases">
        <title>Phylogenomic resolution of chytrid fungi.</title>
        <authorList>
            <person name="Stajich J.E."/>
            <person name="Amses K."/>
            <person name="Simmons R."/>
            <person name="Seto K."/>
            <person name="Myers J."/>
            <person name="Bonds A."/>
            <person name="Quandt C.A."/>
            <person name="Barry K."/>
            <person name="Liu P."/>
            <person name="Grigoriev I."/>
            <person name="Longcore J.E."/>
            <person name="James T.Y."/>
        </authorList>
    </citation>
    <scope>NUCLEOTIDE SEQUENCE</scope>
    <source>
        <strain evidence="15">JEL0476</strain>
    </source>
</reference>
<keyword evidence="12" id="KW-0812">Transmembrane</keyword>
<dbReference type="GO" id="GO:0009097">
    <property type="term" value="P:isoleucine biosynthetic process"/>
    <property type="evidence" value="ECO:0007669"/>
    <property type="project" value="UniProtKB-UniRule"/>
</dbReference>
<sequence length="520" mass="57818">MEENLKKVKNEKNTDQTLKKNASKTLMSINKDPLFLSTTKLVSIYRNRFKTNKANVYDVAKETPLTVASNLSDKLSRNVFLKREDLQPAFSFKLRGAYNRMQQLNEIEQKNGVIACSAGNHAQGLKATIVMPLETPSLKVKNVIKLGGKVVLFGKDFDEAKQECKRLSLLEGLTIIHPFDDPYVIAGQGTIAPEIFRQHDPKDISAIFVCIGGGGLICGIAAYTKKVFPHIKIIGVEAFDAAGMTSSLEVGKIVNLSTVGLFADGAAVRSVGNLNFLIAKDLIDGTVLVSTDEICAAIKDVFEDTRSIVEPAGALAVAGLKKYIQHLNLNNENLLEVGKNSLVAICSGANMNFDRLKFVAERADLGEDLEVLISVVIPEKPGTFVQLYKAISPRKITEFVYRYENTEKANVILSFKVNQKNVTREEDVETVFRDLNNLGFFARDLSYNEMAKAHARYFGGGRKKVPSERHYRYFGGDTGTICLGIQVLEETRVEFESFIQEFPFHSKEETNNEVYQDFLT</sequence>
<dbReference type="Pfam" id="PF00585">
    <property type="entry name" value="Thr_dehydrat_C"/>
    <property type="match status" value="1"/>
</dbReference>
<keyword evidence="6 11" id="KW-0412">Isoleucine biosynthesis</keyword>
<evidence type="ECO:0000313" key="16">
    <source>
        <dbReference type="Proteomes" id="UP001211065"/>
    </source>
</evidence>
<dbReference type="InterPro" id="IPR005787">
    <property type="entry name" value="Thr_deHydtase_biosynth"/>
</dbReference>
<keyword evidence="10 11" id="KW-0100">Branched-chain amino acid biosynthesis</keyword>